<evidence type="ECO:0000256" key="11">
    <source>
        <dbReference type="ARBA" id="ARBA00023136"/>
    </source>
</evidence>
<dbReference type="GO" id="GO:0005886">
    <property type="term" value="C:plasma membrane"/>
    <property type="evidence" value="ECO:0007669"/>
    <property type="project" value="UniProtKB-SubCell"/>
</dbReference>
<keyword evidence="10 15" id="KW-0408">Iron</keyword>
<dbReference type="PROSITE" id="PS52012">
    <property type="entry name" value="CFEM"/>
    <property type="match status" value="1"/>
</dbReference>
<keyword evidence="8 15" id="KW-0479">Metal-binding</keyword>
<evidence type="ECO:0000256" key="15">
    <source>
        <dbReference type="PROSITE-ProRule" id="PRU01356"/>
    </source>
</evidence>
<dbReference type="AlphaFoldDB" id="A0A423VD47"/>
<evidence type="ECO:0000256" key="8">
    <source>
        <dbReference type="ARBA" id="ARBA00022723"/>
    </source>
</evidence>
<evidence type="ECO:0000256" key="6">
    <source>
        <dbReference type="ARBA" id="ARBA00022617"/>
    </source>
</evidence>
<dbReference type="STRING" id="356882.A0A423VD47"/>
<evidence type="ECO:0000256" key="9">
    <source>
        <dbReference type="ARBA" id="ARBA00022729"/>
    </source>
</evidence>
<dbReference type="Pfam" id="PF05730">
    <property type="entry name" value="CFEM"/>
    <property type="match status" value="1"/>
</dbReference>
<evidence type="ECO:0000256" key="1">
    <source>
        <dbReference type="ARBA" id="ARBA00004609"/>
    </source>
</evidence>
<evidence type="ECO:0000313" key="18">
    <source>
        <dbReference type="EMBL" id="ROV88848.1"/>
    </source>
</evidence>
<sequence>MMHLSTICFNILLGAVAAQNMSLSSVPQCGRDCITNMFKQASALRCEPVDNGVNATCLCMNQYFSRGLRDCSIEACGDDMVDPVESWEVAWCLAAGVVIPTLTNVTYSTSTTTQTVTTESPSSLSDTTTTGIVPGLGLTTMAILVPTMITVIPAPRSTWTE</sequence>
<dbReference type="EMBL" id="LKEA01000075">
    <property type="protein sequence ID" value="ROV88848.1"/>
    <property type="molecule type" value="Genomic_DNA"/>
</dbReference>
<comment type="subcellular location">
    <subcellularLocation>
        <location evidence="1">Cell membrane</location>
        <topology evidence="1">Lipid-anchor</topology>
        <topology evidence="1">GPI-anchor</topology>
    </subcellularLocation>
    <subcellularLocation>
        <location evidence="2">Secreted</location>
    </subcellularLocation>
</comment>
<evidence type="ECO:0000256" key="10">
    <source>
        <dbReference type="ARBA" id="ARBA00023004"/>
    </source>
</evidence>
<reference evidence="18 19" key="1">
    <citation type="submission" date="2015-09" db="EMBL/GenBank/DDBJ databases">
        <title>Host preference determinants of Valsa canker pathogens revealed by comparative genomics.</title>
        <authorList>
            <person name="Yin Z."/>
            <person name="Huang L."/>
        </authorList>
    </citation>
    <scope>NUCLEOTIDE SEQUENCE [LARGE SCALE GENOMIC DNA]</scope>
    <source>
        <strain evidence="18 19">03-1</strain>
    </source>
</reference>
<name>A0A423VD47_9PEZI</name>
<dbReference type="Proteomes" id="UP000283895">
    <property type="component" value="Unassembled WGS sequence"/>
</dbReference>
<evidence type="ECO:0000256" key="4">
    <source>
        <dbReference type="ARBA" id="ARBA00022475"/>
    </source>
</evidence>
<evidence type="ECO:0000256" key="16">
    <source>
        <dbReference type="SAM" id="SignalP"/>
    </source>
</evidence>
<keyword evidence="14" id="KW-0449">Lipoprotein</keyword>
<keyword evidence="19" id="KW-1185">Reference proteome</keyword>
<evidence type="ECO:0000256" key="12">
    <source>
        <dbReference type="ARBA" id="ARBA00023157"/>
    </source>
</evidence>
<keyword evidence="6 15" id="KW-0349">Heme</keyword>
<dbReference type="PANTHER" id="PTHR37928:SF1">
    <property type="entry name" value="CFEM DOMAIN PROTEIN (AFU_ORTHOLOGUE AFUA_6G14090)"/>
    <property type="match status" value="1"/>
</dbReference>
<feature type="binding site" description="axial binding residue" evidence="15">
    <location>
        <position position="50"/>
    </location>
    <ligand>
        <name>heme</name>
        <dbReference type="ChEBI" id="CHEBI:30413"/>
    </ligand>
    <ligandPart>
        <name>Fe</name>
        <dbReference type="ChEBI" id="CHEBI:18248"/>
    </ligandPart>
</feature>
<evidence type="ECO:0000256" key="13">
    <source>
        <dbReference type="ARBA" id="ARBA00023180"/>
    </source>
</evidence>
<feature type="chain" id="PRO_5019071099" description="CFEM domain-containing protein" evidence="16">
    <location>
        <begin position="19"/>
        <end position="161"/>
    </location>
</feature>
<comment type="caution">
    <text evidence="18">The sequence shown here is derived from an EMBL/GenBank/DDBJ whole genome shotgun (WGS) entry which is preliminary data.</text>
</comment>
<dbReference type="InterPro" id="IPR051735">
    <property type="entry name" value="CFEM_domain"/>
</dbReference>
<keyword evidence="5" id="KW-0964">Secreted</keyword>
<feature type="domain" description="CFEM" evidence="17">
    <location>
        <begin position="1"/>
        <end position="119"/>
    </location>
</feature>
<accession>A0A423VD47</accession>
<dbReference type="GO" id="GO:0098552">
    <property type="term" value="C:side of membrane"/>
    <property type="evidence" value="ECO:0007669"/>
    <property type="project" value="UniProtKB-KW"/>
</dbReference>
<dbReference type="PANTHER" id="PTHR37928">
    <property type="entry name" value="CFEM DOMAIN PROTEIN (AFU_ORTHOLOGUE AFUA_6G14090)"/>
    <property type="match status" value="1"/>
</dbReference>
<proteinExistence type="inferred from homology"/>
<feature type="disulfide bond" evidence="15">
    <location>
        <begin position="59"/>
        <end position="92"/>
    </location>
</feature>
<keyword evidence="13" id="KW-0325">Glycoprotein</keyword>
<protein>
    <recommendedName>
        <fullName evidence="17">CFEM domain-containing protein</fullName>
    </recommendedName>
</protein>
<evidence type="ECO:0000313" key="19">
    <source>
        <dbReference type="Proteomes" id="UP000283895"/>
    </source>
</evidence>
<evidence type="ECO:0000256" key="2">
    <source>
        <dbReference type="ARBA" id="ARBA00004613"/>
    </source>
</evidence>
<feature type="signal peptide" evidence="16">
    <location>
        <begin position="1"/>
        <end position="18"/>
    </location>
</feature>
<dbReference type="GO" id="GO:0046872">
    <property type="term" value="F:metal ion binding"/>
    <property type="evidence" value="ECO:0007669"/>
    <property type="project" value="UniProtKB-UniRule"/>
</dbReference>
<evidence type="ECO:0000256" key="5">
    <source>
        <dbReference type="ARBA" id="ARBA00022525"/>
    </source>
</evidence>
<comment type="similarity">
    <text evidence="3">Belongs to the RBT5 family.</text>
</comment>
<evidence type="ECO:0000256" key="7">
    <source>
        <dbReference type="ARBA" id="ARBA00022622"/>
    </source>
</evidence>
<keyword evidence="4" id="KW-1003">Cell membrane</keyword>
<keyword evidence="9 16" id="KW-0732">Signal</keyword>
<keyword evidence="7" id="KW-0336">GPI-anchor</keyword>
<keyword evidence="12 15" id="KW-1015">Disulfide bond</keyword>
<evidence type="ECO:0000256" key="14">
    <source>
        <dbReference type="ARBA" id="ARBA00023288"/>
    </source>
</evidence>
<evidence type="ECO:0000256" key="3">
    <source>
        <dbReference type="ARBA" id="ARBA00010031"/>
    </source>
</evidence>
<evidence type="ECO:0000259" key="17">
    <source>
        <dbReference type="PROSITE" id="PS52012"/>
    </source>
</evidence>
<dbReference type="OrthoDB" id="2019572at2759"/>
<keyword evidence="11" id="KW-0472">Membrane</keyword>
<comment type="caution">
    <text evidence="15">Lacks conserved residue(s) required for the propagation of feature annotation.</text>
</comment>
<dbReference type="SMART" id="SM00747">
    <property type="entry name" value="CFEM"/>
    <property type="match status" value="1"/>
</dbReference>
<dbReference type="GO" id="GO:0005576">
    <property type="term" value="C:extracellular region"/>
    <property type="evidence" value="ECO:0007669"/>
    <property type="project" value="UniProtKB-SubCell"/>
</dbReference>
<organism evidence="18 19">
    <name type="scientific">Cytospora schulzeri</name>
    <dbReference type="NCBI Taxonomy" id="448051"/>
    <lineage>
        <taxon>Eukaryota</taxon>
        <taxon>Fungi</taxon>
        <taxon>Dikarya</taxon>
        <taxon>Ascomycota</taxon>
        <taxon>Pezizomycotina</taxon>
        <taxon>Sordariomycetes</taxon>
        <taxon>Sordariomycetidae</taxon>
        <taxon>Diaporthales</taxon>
        <taxon>Cytosporaceae</taxon>
        <taxon>Cytospora</taxon>
    </lineage>
</organism>
<gene>
    <name evidence="18" type="ORF">VMCG_10179</name>
</gene>
<dbReference type="InterPro" id="IPR008427">
    <property type="entry name" value="Extracellular_membr_CFEM_dom"/>
</dbReference>